<evidence type="ECO:0000313" key="3">
    <source>
        <dbReference type="Proteomes" id="UP000006039"/>
    </source>
</evidence>
<dbReference type="RefSeq" id="XP_009218909.1">
    <property type="nucleotide sequence ID" value="XM_009220645.1"/>
</dbReference>
<gene>
    <name evidence="2" type="primary">20343327</name>
    <name evidence="1" type="ORF">GGTG_02869</name>
</gene>
<name>J3NNL2_GAET3</name>
<accession>J3NNL2</accession>
<reference evidence="3" key="1">
    <citation type="submission" date="2010-07" db="EMBL/GenBank/DDBJ databases">
        <title>The genome sequence of Gaeumannomyces graminis var. tritici strain R3-111a-1.</title>
        <authorList>
            <consortium name="The Broad Institute Genome Sequencing Platform"/>
            <person name="Ma L.-J."/>
            <person name="Dead R."/>
            <person name="Young S."/>
            <person name="Zeng Q."/>
            <person name="Koehrsen M."/>
            <person name="Alvarado L."/>
            <person name="Berlin A."/>
            <person name="Chapman S.B."/>
            <person name="Chen Z."/>
            <person name="Freedman E."/>
            <person name="Gellesch M."/>
            <person name="Goldberg J."/>
            <person name="Griggs A."/>
            <person name="Gujja S."/>
            <person name="Heilman E.R."/>
            <person name="Heiman D."/>
            <person name="Hepburn T."/>
            <person name="Howarth C."/>
            <person name="Jen D."/>
            <person name="Larson L."/>
            <person name="Mehta T."/>
            <person name="Neiman D."/>
            <person name="Pearson M."/>
            <person name="Roberts A."/>
            <person name="Saif S."/>
            <person name="Shea T."/>
            <person name="Shenoy N."/>
            <person name="Sisk P."/>
            <person name="Stolte C."/>
            <person name="Sykes S."/>
            <person name="Walk T."/>
            <person name="White J."/>
            <person name="Yandava C."/>
            <person name="Haas B."/>
            <person name="Nusbaum C."/>
            <person name="Birren B."/>
        </authorList>
    </citation>
    <scope>NUCLEOTIDE SEQUENCE [LARGE SCALE GENOMIC DNA]</scope>
    <source>
        <strain evidence="3">R3-111a-1</strain>
    </source>
</reference>
<dbReference type="Proteomes" id="UP000006039">
    <property type="component" value="Unassembled WGS sequence"/>
</dbReference>
<dbReference type="EnsemblFungi" id="EJT77764">
    <property type="protein sequence ID" value="EJT77764"/>
    <property type="gene ID" value="GGTG_02869"/>
</dbReference>
<reference evidence="1" key="2">
    <citation type="submission" date="2010-07" db="EMBL/GenBank/DDBJ databases">
        <authorList>
            <consortium name="The Broad Institute Genome Sequencing Platform"/>
            <consortium name="Broad Institute Genome Sequencing Center for Infectious Disease"/>
            <person name="Ma L.-J."/>
            <person name="Dead R."/>
            <person name="Young S."/>
            <person name="Zeng Q."/>
            <person name="Koehrsen M."/>
            <person name="Alvarado L."/>
            <person name="Berlin A."/>
            <person name="Chapman S.B."/>
            <person name="Chen Z."/>
            <person name="Freedman E."/>
            <person name="Gellesch M."/>
            <person name="Goldberg J."/>
            <person name="Griggs A."/>
            <person name="Gujja S."/>
            <person name="Heilman E.R."/>
            <person name="Heiman D."/>
            <person name="Hepburn T."/>
            <person name="Howarth C."/>
            <person name="Jen D."/>
            <person name="Larson L."/>
            <person name="Mehta T."/>
            <person name="Neiman D."/>
            <person name="Pearson M."/>
            <person name="Roberts A."/>
            <person name="Saif S."/>
            <person name="Shea T."/>
            <person name="Shenoy N."/>
            <person name="Sisk P."/>
            <person name="Stolte C."/>
            <person name="Sykes S."/>
            <person name="Walk T."/>
            <person name="White J."/>
            <person name="Yandava C."/>
            <person name="Haas B."/>
            <person name="Nusbaum C."/>
            <person name="Birren B."/>
        </authorList>
    </citation>
    <scope>NUCLEOTIDE SEQUENCE</scope>
    <source>
        <strain evidence="1">R3-111a-1</strain>
    </source>
</reference>
<proteinExistence type="predicted"/>
<sequence>MGRATSDVGAGIVCPTVAAPPPKVAGMRCPDSACLRSREEWRSDKGWRGYPRPKRVQGDECRVWRSSMQAASEAADKQLVARSSCPADGVRWWPMRPQLDVRVQPSAGGGVK</sequence>
<reference evidence="1" key="3">
    <citation type="submission" date="2010-09" db="EMBL/GenBank/DDBJ databases">
        <title>Annotation of Gaeumannomyces graminis var. tritici R3-111a-1.</title>
        <authorList>
            <consortium name="The Broad Institute Genome Sequencing Platform"/>
            <person name="Ma L.-J."/>
            <person name="Dead R."/>
            <person name="Young S.K."/>
            <person name="Zeng Q."/>
            <person name="Gargeya S."/>
            <person name="Fitzgerald M."/>
            <person name="Haas B."/>
            <person name="Abouelleil A."/>
            <person name="Alvarado L."/>
            <person name="Arachchi H.M."/>
            <person name="Berlin A."/>
            <person name="Brown A."/>
            <person name="Chapman S.B."/>
            <person name="Chen Z."/>
            <person name="Dunbar C."/>
            <person name="Freedman E."/>
            <person name="Gearin G."/>
            <person name="Gellesch M."/>
            <person name="Goldberg J."/>
            <person name="Griggs A."/>
            <person name="Gujja S."/>
            <person name="Heiman D."/>
            <person name="Howarth C."/>
            <person name="Larson L."/>
            <person name="Lui A."/>
            <person name="MacDonald P.J.P."/>
            <person name="Mehta T."/>
            <person name="Montmayeur A."/>
            <person name="Murphy C."/>
            <person name="Neiman D."/>
            <person name="Pearson M."/>
            <person name="Priest M."/>
            <person name="Roberts A."/>
            <person name="Saif S."/>
            <person name="Shea T."/>
            <person name="Shenoy N."/>
            <person name="Sisk P."/>
            <person name="Stolte C."/>
            <person name="Sykes S."/>
            <person name="Yandava C."/>
            <person name="Wortman J."/>
            <person name="Nusbaum C."/>
            <person name="Birren B."/>
        </authorList>
    </citation>
    <scope>NUCLEOTIDE SEQUENCE</scope>
    <source>
        <strain evidence="1">R3-111a-1</strain>
    </source>
</reference>
<organism evidence="1">
    <name type="scientific">Gaeumannomyces tritici (strain R3-111a-1)</name>
    <name type="common">Wheat and barley take-all root rot fungus</name>
    <name type="synonym">Gaeumannomyces graminis var. tritici</name>
    <dbReference type="NCBI Taxonomy" id="644352"/>
    <lineage>
        <taxon>Eukaryota</taxon>
        <taxon>Fungi</taxon>
        <taxon>Dikarya</taxon>
        <taxon>Ascomycota</taxon>
        <taxon>Pezizomycotina</taxon>
        <taxon>Sordariomycetes</taxon>
        <taxon>Sordariomycetidae</taxon>
        <taxon>Magnaporthales</taxon>
        <taxon>Magnaporthaceae</taxon>
        <taxon>Gaeumannomyces</taxon>
    </lineage>
</organism>
<dbReference type="AlphaFoldDB" id="J3NNL2"/>
<protein>
    <submittedName>
        <fullName evidence="1 2">Uncharacterized protein</fullName>
    </submittedName>
</protein>
<dbReference type="HOGENOM" id="CLU_2146025_0_0_1"/>
<dbReference type="VEuPathDB" id="FungiDB:GGTG_02869"/>
<dbReference type="GeneID" id="20343327"/>
<evidence type="ECO:0000313" key="1">
    <source>
        <dbReference type="EMBL" id="EJT77764.1"/>
    </source>
</evidence>
<dbReference type="EMBL" id="GL385396">
    <property type="protein sequence ID" value="EJT77764.1"/>
    <property type="molecule type" value="Genomic_DNA"/>
</dbReference>
<evidence type="ECO:0000313" key="2">
    <source>
        <dbReference type="EnsemblFungi" id="EJT77764"/>
    </source>
</evidence>
<reference evidence="2" key="4">
    <citation type="journal article" date="2015" name="G3 (Bethesda)">
        <title>Genome sequences of three phytopathogenic species of the Magnaporthaceae family of fungi.</title>
        <authorList>
            <person name="Okagaki L.H."/>
            <person name="Nunes C.C."/>
            <person name="Sailsbery J."/>
            <person name="Clay B."/>
            <person name="Brown D."/>
            <person name="John T."/>
            <person name="Oh Y."/>
            <person name="Young N."/>
            <person name="Fitzgerald M."/>
            <person name="Haas B.J."/>
            <person name="Zeng Q."/>
            <person name="Young S."/>
            <person name="Adiconis X."/>
            <person name="Fan L."/>
            <person name="Levin J.Z."/>
            <person name="Mitchell T.K."/>
            <person name="Okubara P.A."/>
            <person name="Farman M.L."/>
            <person name="Kohn L.M."/>
            <person name="Birren B."/>
            <person name="Ma L.-J."/>
            <person name="Dean R.A."/>
        </authorList>
    </citation>
    <scope>NUCLEOTIDE SEQUENCE</scope>
    <source>
        <strain evidence="2">R3-111a-1</strain>
    </source>
</reference>
<reference evidence="2" key="5">
    <citation type="submission" date="2018-04" db="UniProtKB">
        <authorList>
            <consortium name="EnsemblFungi"/>
        </authorList>
    </citation>
    <scope>IDENTIFICATION</scope>
    <source>
        <strain evidence="2">R3-111a-1</strain>
    </source>
</reference>
<keyword evidence="3" id="KW-1185">Reference proteome</keyword>